<proteinExistence type="predicted"/>
<evidence type="ECO:0000313" key="3">
    <source>
        <dbReference type="Proteomes" id="UP000433493"/>
    </source>
</evidence>
<organism evidence="2 3">
    <name type="scientific">Gulosibacter chungangensis</name>
    <dbReference type="NCBI Taxonomy" id="979746"/>
    <lineage>
        <taxon>Bacteria</taxon>
        <taxon>Bacillati</taxon>
        <taxon>Actinomycetota</taxon>
        <taxon>Actinomycetes</taxon>
        <taxon>Micrococcales</taxon>
        <taxon>Microbacteriaceae</taxon>
        <taxon>Gulosibacter</taxon>
    </lineage>
</organism>
<dbReference type="Proteomes" id="UP000433493">
    <property type="component" value="Unassembled WGS sequence"/>
</dbReference>
<protein>
    <recommendedName>
        <fullName evidence="4">CueP family metal-binding protein</fullName>
    </recommendedName>
</protein>
<name>A0A7J5BGI6_9MICO</name>
<accession>A0A7J5BGI6</accession>
<dbReference type="NCBIfam" id="NF038094">
    <property type="entry name" value="CueP_fam"/>
    <property type="match status" value="1"/>
</dbReference>
<dbReference type="Pfam" id="PF21172">
    <property type="entry name" value="CueP"/>
    <property type="match status" value="1"/>
</dbReference>
<keyword evidence="3" id="KW-1185">Reference proteome</keyword>
<dbReference type="AlphaFoldDB" id="A0A7J5BGI6"/>
<dbReference type="OrthoDB" id="73040at2"/>
<evidence type="ECO:0008006" key="4">
    <source>
        <dbReference type="Google" id="ProtNLM"/>
    </source>
</evidence>
<dbReference type="InterPro" id="IPR047808">
    <property type="entry name" value="CueP-like"/>
</dbReference>
<evidence type="ECO:0000256" key="1">
    <source>
        <dbReference type="SAM" id="MobiDB-lite"/>
    </source>
</evidence>
<reference evidence="2 3" key="1">
    <citation type="submission" date="2019-09" db="EMBL/GenBank/DDBJ databases">
        <title>Phylogeny of genus Pseudoclavibacter and closely related genus.</title>
        <authorList>
            <person name="Li Y."/>
        </authorList>
    </citation>
    <scope>NUCLEOTIDE SEQUENCE [LARGE SCALE GENOMIC DNA]</scope>
    <source>
        <strain evidence="2 3">KCTC 13959</strain>
    </source>
</reference>
<comment type="caution">
    <text evidence="2">The sequence shown here is derived from an EMBL/GenBank/DDBJ whole genome shotgun (WGS) entry which is preliminary data.</text>
</comment>
<feature type="compositionally biased region" description="Polar residues" evidence="1">
    <location>
        <begin position="9"/>
        <end position="20"/>
    </location>
</feature>
<evidence type="ECO:0000313" key="2">
    <source>
        <dbReference type="EMBL" id="KAB1645354.1"/>
    </source>
</evidence>
<dbReference type="EMBL" id="WBKB01000001">
    <property type="protein sequence ID" value="KAB1645354.1"/>
    <property type="molecule type" value="Genomic_DNA"/>
</dbReference>
<gene>
    <name evidence="2" type="ORF">F8O05_03150</name>
</gene>
<feature type="region of interest" description="Disordered" evidence="1">
    <location>
        <begin position="1"/>
        <end position="20"/>
    </location>
</feature>
<dbReference type="Gene3D" id="2.60.40.3700">
    <property type="match status" value="1"/>
</dbReference>
<sequence>MLSGCASVEASSTSTPISTDNDILAEHNLDGLDVGQLVNALDSMPLTDRPDGLTTSITAEALTLTDQHKHAVEVALPSDVIYVSIAPYQSQTHDCFHHSPTSCVGELRNVDVVVVVTNSETGETIFDENMQTFDNGFAGLWLPRDIQATITITRGGQAVTSSISTAGDDAQTCITTMQLT</sequence>